<feature type="non-terminal residue" evidence="1">
    <location>
        <position position="1"/>
    </location>
</feature>
<accession>F3CE64</accession>
<dbReference type="PATRIC" id="fig|875330.6.peg.5107"/>
<organism evidence="1 2">
    <name type="scientific">Pseudomonas savastanoi pv. glycinea str. race 4</name>
    <dbReference type="NCBI Taxonomy" id="875330"/>
    <lineage>
        <taxon>Bacteria</taxon>
        <taxon>Pseudomonadati</taxon>
        <taxon>Pseudomonadota</taxon>
        <taxon>Gammaproteobacteria</taxon>
        <taxon>Pseudomonadales</taxon>
        <taxon>Pseudomonadaceae</taxon>
        <taxon>Pseudomonas</taxon>
    </lineage>
</organism>
<gene>
    <name evidence="1" type="ORF">Pgy4_31831</name>
</gene>
<dbReference type="EMBL" id="ADWY01001854">
    <property type="protein sequence ID" value="EGH17556.1"/>
    <property type="molecule type" value="Genomic_DNA"/>
</dbReference>
<evidence type="ECO:0000313" key="1">
    <source>
        <dbReference type="EMBL" id="EGH17556.1"/>
    </source>
</evidence>
<dbReference type="BioCyc" id="PSYR875330:G11XH-6047-MONOMER"/>
<dbReference type="AlphaFoldDB" id="F3CE64"/>
<proteinExistence type="predicted"/>
<reference evidence="1 2" key="1">
    <citation type="journal article" date="2011" name="PLoS Pathog.">
        <title>Dynamic evolution of pathogenicity revealed by sequencing and comparative genomics of 19 Pseudomonas syringae isolates.</title>
        <authorList>
            <person name="Baltrus D.A."/>
            <person name="Nishimura M.T."/>
            <person name="Romanchuk A."/>
            <person name="Chang J.H."/>
            <person name="Mukhtar M.S."/>
            <person name="Cherkis K."/>
            <person name="Roach J."/>
            <person name="Grant S.R."/>
            <person name="Jones C.D."/>
            <person name="Dangl J.L."/>
        </authorList>
    </citation>
    <scope>NUCLEOTIDE SEQUENCE [LARGE SCALE GENOMIC DNA]</scope>
    <source>
        <strain evidence="2">race 4</strain>
    </source>
</reference>
<protein>
    <submittedName>
        <fullName evidence="1">Uncharacterized protein</fullName>
    </submittedName>
</protein>
<name>F3CE64_PSESG</name>
<comment type="caution">
    <text evidence="1">The sequence shown here is derived from an EMBL/GenBank/DDBJ whole genome shotgun (WGS) entry which is preliminary data.</text>
</comment>
<sequence>INTVAEKRLTTQGKHSGKIDRSLAFPEPCIPTVDRMPGGIMSRAVYKEFRRVHGLIAPKINRANLQTAWINDIQVGRMMMQCGRLCVHDPIIPDW</sequence>
<dbReference type="HOGENOM" id="CLU_2488762_0_0_6"/>
<dbReference type="Proteomes" id="UP000005466">
    <property type="component" value="Unassembled WGS sequence"/>
</dbReference>
<evidence type="ECO:0000313" key="2">
    <source>
        <dbReference type="Proteomes" id="UP000005466"/>
    </source>
</evidence>